<accession>A0A977PLA0</accession>
<proteinExistence type="predicted"/>
<dbReference type="Proteomes" id="UP001063698">
    <property type="component" value="Chromosome"/>
</dbReference>
<evidence type="ECO:0000313" key="2">
    <source>
        <dbReference type="Proteomes" id="UP001063698"/>
    </source>
</evidence>
<dbReference type="AlphaFoldDB" id="A0A977PLA0"/>
<protein>
    <submittedName>
        <fullName evidence="1">Uncharacterized protein</fullName>
    </submittedName>
</protein>
<sequence>MKELHLAFLIYATQTAPKTQLDEVMAETLGAVIENEKDFEEAVKLAKILKMDLNILARAAVYKFGEDAIKFKDLIDKEFKQGQAWENFVKRYLRLLKRK</sequence>
<organism evidence="1 2">
    <name type="scientific">Ignicoccus pacificus DSM 13166</name>
    <dbReference type="NCBI Taxonomy" id="940294"/>
    <lineage>
        <taxon>Archaea</taxon>
        <taxon>Thermoproteota</taxon>
        <taxon>Thermoprotei</taxon>
        <taxon>Desulfurococcales</taxon>
        <taxon>Desulfurococcaceae</taxon>
        <taxon>Ignicoccus</taxon>
    </lineage>
</organism>
<dbReference type="EMBL" id="CP006868">
    <property type="protein sequence ID" value="UXD22832.1"/>
    <property type="molecule type" value="Genomic_DNA"/>
</dbReference>
<dbReference type="KEGG" id="ipc:IPA_08715"/>
<gene>
    <name evidence="1" type="ORF">IPA_08715</name>
</gene>
<reference evidence="1" key="1">
    <citation type="submission" date="2013-11" db="EMBL/GenBank/DDBJ databases">
        <title>Comparative genomics of Ignicoccus.</title>
        <authorList>
            <person name="Podar M."/>
        </authorList>
    </citation>
    <scope>NUCLEOTIDE SEQUENCE</scope>
    <source>
        <strain evidence="1">DSM 13166</strain>
    </source>
</reference>
<evidence type="ECO:0000313" key="1">
    <source>
        <dbReference type="EMBL" id="UXD22832.1"/>
    </source>
</evidence>
<name>A0A977PLA0_9CREN</name>
<keyword evidence="2" id="KW-1185">Reference proteome</keyword>